<dbReference type="HOGENOM" id="CLU_021152_3_1_1"/>
<organism evidence="12 13">
    <name type="scientific">Aureobasidium melanogenum (strain CBS 110374)</name>
    <name type="common">Aureobasidium pullulans var. melanogenum</name>
    <dbReference type="NCBI Taxonomy" id="1043003"/>
    <lineage>
        <taxon>Eukaryota</taxon>
        <taxon>Fungi</taxon>
        <taxon>Dikarya</taxon>
        <taxon>Ascomycota</taxon>
        <taxon>Pezizomycotina</taxon>
        <taxon>Dothideomycetes</taxon>
        <taxon>Dothideomycetidae</taxon>
        <taxon>Dothideales</taxon>
        <taxon>Saccotheciaceae</taxon>
        <taxon>Aureobasidium</taxon>
    </lineage>
</organism>
<keyword evidence="8" id="KW-0663">Pyridoxal phosphate</keyword>
<keyword evidence="9" id="KW-0456">Lyase</keyword>
<comment type="cofactor">
    <cofactor evidence="1">
        <name>pyridoxal 5'-phosphate</name>
        <dbReference type="ChEBI" id="CHEBI:597326"/>
    </cofactor>
</comment>
<evidence type="ECO:0000256" key="9">
    <source>
        <dbReference type="ARBA" id="ARBA00023239"/>
    </source>
</evidence>
<keyword evidence="13" id="KW-1185">Reference proteome</keyword>
<name>A0A074VRK9_AURM1</name>
<dbReference type="Gene3D" id="3.40.50.1100">
    <property type="match status" value="2"/>
</dbReference>
<gene>
    <name evidence="12" type="ORF">M437DRAFT_86805</name>
</gene>
<dbReference type="EMBL" id="KL584843">
    <property type="protein sequence ID" value="KEQ60337.1"/>
    <property type="molecule type" value="Genomic_DNA"/>
</dbReference>
<dbReference type="PANTHER" id="PTHR48078">
    <property type="entry name" value="THREONINE DEHYDRATASE, MITOCHONDRIAL-RELATED"/>
    <property type="match status" value="1"/>
</dbReference>
<dbReference type="SUPFAM" id="SSF53686">
    <property type="entry name" value="Tryptophan synthase beta subunit-like PLP-dependent enzymes"/>
    <property type="match status" value="1"/>
</dbReference>
<accession>A0A074VRK9</accession>
<evidence type="ECO:0000256" key="7">
    <source>
        <dbReference type="ARBA" id="ARBA00022490"/>
    </source>
</evidence>
<dbReference type="GO" id="GO:0030170">
    <property type="term" value="F:pyridoxal phosphate binding"/>
    <property type="evidence" value="ECO:0007669"/>
    <property type="project" value="InterPro"/>
</dbReference>
<dbReference type="PROSITE" id="PS00165">
    <property type="entry name" value="DEHYDRATASE_SER_THR"/>
    <property type="match status" value="1"/>
</dbReference>
<dbReference type="STRING" id="1043003.A0A074VRK9"/>
<dbReference type="GO" id="GO:0006094">
    <property type="term" value="P:gluconeogenesis"/>
    <property type="evidence" value="ECO:0007669"/>
    <property type="project" value="UniProtKB-KW"/>
</dbReference>
<proteinExistence type="inferred from homology"/>
<evidence type="ECO:0000256" key="10">
    <source>
        <dbReference type="ARBA" id="ARBA00049406"/>
    </source>
</evidence>
<comment type="subcellular location">
    <subcellularLocation>
        <location evidence="2">Cytoplasm</location>
    </subcellularLocation>
</comment>
<dbReference type="GO" id="GO:0006565">
    <property type="term" value="P:L-serine catabolic process"/>
    <property type="evidence" value="ECO:0007669"/>
    <property type="project" value="TreeGrafter"/>
</dbReference>
<evidence type="ECO:0000256" key="6">
    <source>
        <dbReference type="ARBA" id="ARBA00022432"/>
    </source>
</evidence>
<dbReference type="InterPro" id="IPR000634">
    <property type="entry name" value="Ser/Thr_deHydtase_PyrdxlP-BS"/>
</dbReference>
<sequence length="347" mass="37409">MDFSKPKNPWVETPLIESSTLSKAAGCRIFLKLENLQLSGSFKARGIGHLMQAALSSSPNPHNIHFYCSSGGNAGLAAVHSASKLDRPCTVVVPLTTKPMMMEKIRAAGATSVLQYGASWQEADDHLRNSIIASATEKGVECIYVPPFDHPKIWKGHSSMIDEIAEQLCELTGEENAVPEVLACSVGGGGLFNGVMEGLDRHDWKSTRVLAVETKGTDSLAESVRQKSHITLPAITSQATCLGAKKVSTKTFDLAMSSEQVQTLILSDEEAMMGTWRLAEEERLLVELACGVTVALCYGDRLKKALQREVSKDDKVVMIVCGGSNVTIDMVSQYKKDSAHVDAGLGQ</sequence>
<evidence type="ECO:0000256" key="4">
    <source>
        <dbReference type="ARBA" id="ARBA00010869"/>
    </source>
</evidence>
<evidence type="ECO:0000313" key="12">
    <source>
        <dbReference type="EMBL" id="KEQ60337.1"/>
    </source>
</evidence>
<evidence type="ECO:0000313" key="13">
    <source>
        <dbReference type="Proteomes" id="UP000030672"/>
    </source>
</evidence>
<evidence type="ECO:0000256" key="3">
    <source>
        <dbReference type="ARBA" id="ARBA00004742"/>
    </source>
</evidence>
<dbReference type="EC" id="4.3.1.17" evidence="5"/>
<comment type="pathway">
    <text evidence="3">Carbohydrate biosynthesis; gluconeogenesis.</text>
</comment>
<reference evidence="12 13" key="1">
    <citation type="journal article" date="2014" name="BMC Genomics">
        <title>Genome sequencing of four Aureobasidium pullulans varieties: biotechnological potential, stress tolerance, and description of new species.</title>
        <authorList>
            <person name="Gostin Ar C."/>
            <person name="Ohm R.A."/>
            <person name="Kogej T."/>
            <person name="Sonjak S."/>
            <person name="Turk M."/>
            <person name="Zajc J."/>
            <person name="Zalar P."/>
            <person name="Grube M."/>
            <person name="Sun H."/>
            <person name="Han J."/>
            <person name="Sharma A."/>
            <person name="Chiniquy J."/>
            <person name="Ngan C.Y."/>
            <person name="Lipzen A."/>
            <person name="Barry K."/>
            <person name="Grigoriev I.V."/>
            <person name="Gunde-Cimerman N."/>
        </authorList>
    </citation>
    <scope>NUCLEOTIDE SEQUENCE [LARGE SCALE GENOMIC DNA]</scope>
    <source>
        <strain evidence="12 13">CBS 110374</strain>
    </source>
</reference>
<dbReference type="Proteomes" id="UP000030672">
    <property type="component" value="Unassembled WGS sequence"/>
</dbReference>
<dbReference type="GeneID" id="63921904"/>
<dbReference type="GO" id="GO:0003941">
    <property type="term" value="F:L-serine ammonia-lyase activity"/>
    <property type="evidence" value="ECO:0007669"/>
    <property type="project" value="UniProtKB-EC"/>
</dbReference>
<evidence type="ECO:0000256" key="8">
    <source>
        <dbReference type="ARBA" id="ARBA00022898"/>
    </source>
</evidence>
<feature type="domain" description="Tryptophan synthase beta chain-like PALP" evidence="11">
    <location>
        <begin position="12"/>
        <end position="322"/>
    </location>
</feature>
<dbReference type="InterPro" id="IPR001926">
    <property type="entry name" value="TrpB-like_PALP"/>
</dbReference>
<comment type="similarity">
    <text evidence="4">Belongs to the serine/threonine dehydratase family.</text>
</comment>
<dbReference type="InterPro" id="IPR036052">
    <property type="entry name" value="TrpB-like_PALP_sf"/>
</dbReference>
<dbReference type="GO" id="GO:0005737">
    <property type="term" value="C:cytoplasm"/>
    <property type="evidence" value="ECO:0007669"/>
    <property type="project" value="UniProtKB-SubCell"/>
</dbReference>
<keyword evidence="7" id="KW-0963">Cytoplasm</keyword>
<keyword evidence="6" id="KW-0312">Gluconeogenesis</keyword>
<comment type="catalytic activity">
    <reaction evidence="10">
        <text>L-serine = pyruvate + NH4(+)</text>
        <dbReference type="Rhea" id="RHEA:19169"/>
        <dbReference type="ChEBI" id="CHEBI:15361"/>
        <dbReference type="ChEBI" id="CHEBI:28938"/>
        <dbReference type="ChEBI" id="CHEBI:33384"/>
        <dbReference type="EC" id="4.3.1.17"/>
    </reaction>
</comment>
<dbReference type="AlphaFoldDB" id="A0A074VRK9"/>
<evidence type="ECO:0000256" key="5">
    <source>
        <dbReference type="ARBA" id="ARBA00012093"/>
    </source>
</evidence>
<dbReference type="GO" id="GO:0009097">
    <property type="term" value="P:isoleucine biosynthetic process"/>
    <property type="evidence" value="ECO:0007669"/>
    <property type="project" value="TreeGrafter"/>
</dbReference>
<dbReference type="PANTHER" id="PTHR48078:SF2">
    <property type="entry name" value="CATABOLIC L-SERINE_THREONINE DEHYDRATASE"/>
    <property type="match status" value="1"/>
</dbReference>
<evidence type="ECO:0000256" key="2">
    <source>
        <dbReference type="ARBA" id="ARBA00004496"/>
    </source>
</evidence>
<dbReference type="InterPro" id="IPR050147">
    <property type="entry name" value="Ser/Thr_Dehydratase"/>
</dbReference>
<protein>
    <recommendedName>
        <fullName evidence="5">L-serine ammonia-lyase</fullName>
        <ecNumber evidence="5">4.3.1.17</ecNumber>
    </recommendedName>
</protein>
<dbReference type="FunFam" id="3.40.50.1100:FF:000040">
    <property type="entry name" value="L-serine dehydratase, putative"/>
    <property type="match status" value="1"/>
</dbReference>
<evidence type="ECO:0000259" key="11">
    <source>
        <dbReference type="Pfam" id="PF00291"/>
    </source>
</evidence>
<dbReference type="RefSeq" id="XP_040877360.1">
    <property type="nucleotide sequence ID" value="XM_041028531.1"/>
</dbReference>
<dbReference type="GO" id="GO:0004794">
    <property type="term" value="F:threonine deaminase activity"/>
    <property type="evidence" value="ECO:0007669"/>
    <property type="project" value="TreeGrafter"/>
</dbReference>
<evidence type="ECO:0000256" key="1">
    <source>
        <dbReference type="ARBA" id="ARBA00001933"/>
    </source>
</evidence>
<dbReference type="Pfam" id="PF00291">
    <property type="entry name" value="PALP"/>
    <property type="match status" value="1"/>
</dbReference>
<dbReference type="GO" id="GO:0006567">
    <property type="term" value="P:L-threonine catabolic process"/>
    <property type="evidence" value="ECO:0007669"/>
    <property type="project" value="TreeGrafter"/>
</dbReference>